<dbReference type="Proteomes" id="UP001363010">
    <property type="component" value="Unassembled WGS sequence"/>
</dbReference>
<comment type="subcellular location">
    <subcellularLocation>
        <location evidence="1">Membrane</location>
        <topology evidence="1">Multi-pass membrane protein</topology>
    </subcellularLocation>
</comment>
<feature type="transmembrane region" description="Helical" evidence="5">
    <location>
        <begin position="64"/>
        <end position="85"/>
    </location>
</feature>
<gene>
    <name evidence="6" type="ORF">WKW80_29980</name>
</gene>
<evidence type="ECO:0000313" key="6">
    <source>
        <dbReference type="EMBL" id="MEJ8826205.1"/>
    </source>
</evidence>
<feature type="transmembrane region" description="Helical" evidence="5">
    <location>
        <begin position="105"/>
        <end position="126"/>
    </location>
</feature>
<evidence type="ECO:0000256" key="2">
    <source>
        <dbReference type="ARBA" id="ARBA00022692"/>
    </source>
</evidence>
<dbReference type="InterPro" id="IPR003825">
    <property type="entry name" value="Colicin-V_CvpA"/>
</dbReference>
<evidence type="ECO:0000256" key="3">
    <source>
        <dbReference type="ARBA" id="ARBA00022989"/>
    </source>
</evidence>
<evidence type="ECO:0000256" key="1">
    <source>
        <dbReference type="ARBA" id="ARBA00004141"/>
    </source>
</evidence>
<dbReference type="PANTHER" id="PTHR36926:SF1">
    <property type="entry name" value="COLICIN V PRODUCTION PROTEIN"/>
    <property type="match status" value="1"/>
</dbReference>
<feature type="transmembrane region" description="Helical" evidence="5">
    <location>
        <begin position="33"/>
        <end position="52"/>
    </location>
</feature>
<keyword evidence="7" id="KW-1185">Reference proteome</keyword>
<protein>
    <submittedName>
        <fullName evidence="6">CvpA family protein</fullName>
    </submittedName>
</protein>
<keyword evidence="2 5" id="KW-0812">Transmembrane</keyword>
<comment type="caution">
    <text evidence="6">The sequence shown here is derived from an EMBL/GenBank/DDBJ whole genome shotgun (WGS) entry which is preliminary data.</text>
</comment>
<organism evidence="6 7">
    <name type="scientific">Variovorax humicola</name>
    <dbReference type="NCBI Taxonomy" id="1769758"/>
    <lineage>
        <taxon>Bacteria</taxon>
        <taxon>Pseudomonadati</taxon>
        <taxon>Pseudomonadota</taxon>
        <taxon>Betaproteobacteria</taxon>
        <taxon>Burkholderiales</taxon>
        <taxon>Comamonadaceae</taxon>
        <taxon>Variovorax</taxon>
    </lineage>
</organism>
<dbReference type="InterPro" id="IPR052719">
    <property type="entry name" value="CvpA-like"/>
</dbReference>
<name>A0ABU8W841_9BURK</name>
<dbReference type="PANTHER" id="PTHR36926">
    <property type="entry name" value="COLICIN V PRODUCTION PROTEIN"/>
    <property type="match status" value="1"/>
</dbReference>
<accession>A0ABU8W841</accession>
<keyword evidence="4 5" id="KW-0472">Membrane</keyword>
<evidence type="ECO:0000313" key="7">
    <source>
        <dbReference type="Proteomes" id="UP001363010"/>
    </source>
</evidence>
<proteinExistence type="predicted"/>
<evidence type="ECO:0000256" key="5">
    <source>
        <dbReference type="SAM" id="Phobius"/>
    </source>
</evidence>
<dbReference type="RefSeq" id="WP_340367243.1">
    <property type="nucleotide sequence ID" value="NZ_JBBKZV010000030.1"/>
</dbReference>
<dbReference type="Pfam" id="PF02674">
    <property type="entry name" value="Colicin_V"/>
    <property type="match status" value="1"/>
</dbReference>
<keyword evidence="3 5" id="KW-1133">Transmembrane helix</keyword>
<sequence length="161" mass="16915">MALLDWVVVALLLLSVLVGTVRGLVFELMSVAGWVVAFICAQWFADPVAAWLPGGSPDAAWRYAAAFVLVFVAVAFAAGLITALVRKMVVAAGLRPVDRTLGAAFGLVRGAVALLAVATGIHLFALSDGAWWRESRSATVLDTALQAIKPALPEKLASYLP</sequence>
<dbReference type="EMBL" id="JBBKZV010000030">
    <property type="protein sequence ID" value="MEJ8826205.1"/>
    <property type="molecule type" value="Genomic_DNA"/>
</dbReference>
<evidence type="ECO:0000256" key="4">
    <source>
        <dbReference type="ARBA" id="ARBA00023136"/>
    </source>
</evidence>
<reference evidence="6 7" key="1">
    <citation type="submission" date="2024-03" db="EMBL/GenBank/DDBJ databases">
        <title>Novel species of the genus Variovorax.</title>
        <authorList>
            <person name="Liu Q."/>
            <person name="Xin Y.-H."/>
        </authorList>
    </citation>
    <scope>NUCLEOTIDE SEQUENCE [LARGE SCALE GENOMIC DNA]</scope>
    <source>
        <strain evidence="6 7">KACC 18501</strain>
    </source>
</reference>